<dbReference type="PANTHER" id="PTHR22954">
    <property type="entry name" value="RETROVIRAL PROTEASE-RELATED"/>
    <property type="match status" value="1"/>
</dbReference>
<comment type="caution">
    <text evidence="1">The sequence shown here is derived from an EMBL/GenBank/DDBJ whole genome shotgun (WGS) entry which is preliminary data.</text>
</comment>
<dbReference type="InterPro" id="IPR005312">
    <property type="entry name" value="DUF1759"/>
</dbReference>
<dbReference type="AlphaFoldDB" id="A0A016T2K5"/>
<gene>
    <name evidence="1" type="primary">Acey_s0146.g2533</name>
    <name evidence="1" type="ORF">Y032_0146g2533</name>
</gene>
<accession>A0A016T2K5</accession>
<dbReference type="Pfam" id="PF03564">
    <property type="entry name" value="DUF1759"/>
    <property type="match status" value="1"/>
</dbReference>
<reference evidence="2" key="1">
    <citation type="journal article" date="2015" name="Nat. Genet.">
        <title>The genome and transcriptome of the zoonotic hookworm Ancylostoma ceylanicum identify infection-specific gene families.</title>
        <authorList>
            <person name="Schwarz E.M."/>
            <person name="Hu Y."/>
            <person name="Antoshechkin I."/>
            <person name="Miller M.M."/>
            <person name="Sternberg P.W."/>
            <person name="Aroian R.V."/>
        </authorList>
    </citation>
    <scope>NUCLEOTIDE SEQUENCE</scope>
    <source>
        <strain evidence="2">HY135</strain>
    </source>
</reference>
<evidence type="ECO:0000313" key="2">
    <source>
        <dbReference type="Proteomes" id="UP000024635"/>
    </source>
</evidence>
<keyword evidence="2" id="KW-1185">Reference proteome</keyword>
<name>A0A016T2K5_9BILA</name>
<dbReference type="Proteomes" id="UP000024635">
    <property type="component" value="Unassembled WGS sequence"/>
</dbReference>
<protein>
    <submittedName>
        <fullName evidence="1">Uncharacterized protein</fullName>
    </submittedName>
</protein>
<dbReference type="EMBL" id="JARK01001482">
    <property type="protein sequence ID" value="EYB96851.1"/>
    <property type="molecule type" value="Genomic_DNA"/>
</dbReference>
<dbReference type="PANTHER" id="PTHR22954:SF3">
    <property type="entry name" value="PROTEIN CBG08539"/>
    <property type="match status" value="1"/>
</dbReference>
<dbReference type="OrthoDB" id="5862292at2759"/>
<organism evidence="1 2">
    <name type="scientific">Ancylostoma ceylanicum</name>
    <dbReference type="NCBI Taxonomy" id="53326"/>
    <lineage>
        <taxon>Eukaryota</taxon>
        <taxon>Metazoa</taxon>
        <taxon>Ecdysozoa</taxon>
        <taxon>Nematoda</taxon>
        <taxon>Chromadorea</taxon>
        <taxon>Rhabditida</taxon>
        <taxon>Rhabditina</taxon>
        <taxon>Rhabditomorpha</taxon>
        <taxon>Strongyloidea</taxon>
        <taxon>Ancylostomatidae</taxon>
        <taxon>Ancylostomatinae</taxon>
        <taxon>Ancylostoma</taxon>
    </lineage>
</organism>
<sequence>MCKTIKPPNLTLPKFYGKEEEFPEFWAVFETLVHKNNTLTTIEKMLLLKDSLKGKSDRAIQGMQIIPQNYECMIETLMKKHSNKPTNRARIIQQLMDLQPANKTSSSCTFVYDKISMFINQMVSAGQDIRRTTDAMWTENTLQKFPHDIVERVLIRTREQHDITIDELTNEIDAEIAAKSYVQARTQIYHSKKPSSFYENRKK</sequence>
<proteinExistence type="predicted"/>
<evidence type="ECO:0000313" key="1">
    <source>
        <dbReference type="EMBL" id="EYB96851.1"/>
    </source>
</evidence>
<dbReference type="STRING" id="53326.A0A016T2K5"/>